<feature type="transmembrane region" description="Helical" evidence="1">
    <location>
        <begin position="67"/>
        <end position="85"/>
    </location>
</feature>
<dbReference type="AlphaFoldDB" id="A0A286FCR4"/>
<dbReference type="Proteomes" id="UP000219452">
    <property type="component" value="Unassembled WGS sequence"/>
</dbReference>
<proteinExistence type="predicted"/>
<sequence length="148" mass="16409">MSLHIQVFKMLFVGLFFMAGSISADAVGEWLADRVINGVVILCILVGSIYASVNSDSNKTLSLTKRYVSQFTSVFLMGLISGYLIDTLQWNPYVFCILGLALGIGSDFCLRWILAWFQNSDGFVTLFTRISEVARAAYSAWNSVNNKP</sequence>
<name>A0A286FCR4_9BACT</name>
<feature type="transmembrane region" description="Helical" evidence="1">
    <location>
        <begin position="34"/>
        <end position="55"/>
    </location>
</feature>
<dbReference type="RefSeq" id="WP_097125268.1">
    <property type="nucleotide sequence ID" value="NZ_OCNH01000001.1"/>
</dbReference>
<keyword evidence="1" id="KW-0812">Transmembrane</keyword>
<evidence type="ECO:0000256" key="1">
    <source>
        <dbReference type="SAM" id="Phobius"/>
    </source>
</evidence>
<keyword evidence="1" id="KW-0472">Membrane</keyword>
<organism evidence="2 3">
    <name type="scientific">Spirosoma fluviale</name>
    <dbReference type="NCBI Taxonomy" id="1597977"/>
    <lineage>
        <taxon>Bacteria</taxon>
        <taxon>Pseudomonadati</taxon>
        <taxon>Bacteroidota</taxon>
        <taxon>Cytophagia</taxon>
        <taxon>Cytophagales</taxon>
        <taxon>Cytophagaceae</taxon>
        <taxon>Spirosoma</taxon>
    </lineage>
</organism>
<accession>A0A286FCR4</accession>
<dbReference type="EMBL" id="OCNH01000001">
    <property type="protein sequence ID" value="SOD81031.1"/>
    <property type="molecule type" value="Genomic_DNA"/>
</dbReference>
<keyword evidence="1" id="KW-1133">Transmembrane helix</keyword>
<evidence type="ECO:0000313" key="2">
    <source>
        <dbReference type="EMBL" id="SOD81031.1"/>
    </source>
</evidence>
<evidence type="ECO:0000313" key="3">
    <source>
        <dbReference type="Proteomes" id="UP000219452"/>
    </source>
</evidence>
<protein>
    <submittedName>
        <fullName evidence="2">Uncharacterized protein</fullName>
    </submittedName>
</protein>
<reference evidence="3" key="1">
    <citation type="submission" date="2017-09" db="EMBL/GenBank/DDBJ databases">
        <authorList>
            <person name="Varghese N."/>
            <person name="Submissions S."/>
        </authorList>
    </citation>
    <scope>NUCLEOTIDE SEQUENCE [LARGE SCALE GENOMIC DNA]</scope>
    <source>
        <strain evidence="3">DSM 29961</strain>
    </source>
</reference>
<keyword evidence="3" id="KW-1185">Reference proteome</keyword>
<gene>
    <name evidence="2" type="ORF">SAMN06269250_1651</name>
</gene>
<feature type="transmembrane region" description="Helical" evidence="1">
    <location>
        <begin position="91"/>
        <end position="110"/>
    </location>
</feature>